<dbReference type="RefSeq" id="XP_054858185.1">
    <property type="nucleotide sequence ID" value="XM_055002210.1"/>
</dbReference>
<gene>
    <name evidence="2" type="primary">ODF3L1</name>
</gene>
<dbReference type="GeneID" id="129345203"/>
<evidence type="ECO:0000313" key="1">
    <source>
        <dbReference type="Proteomes" id="UP001190640"/>
    </source>
</evidence>
<dbReference type="GO" id="GO:0005856">
    <property type="term" value="C:cytoskeleton"/>
    <property type="evidence" value="ECO:0007669"/>
    <property type="project" value="TreeGrafter"/>
</dbReference>
<reference evidence="2" key="1">
    <citation type="submission" date="2025-08" db="UniProtKB">
        <authorList>
            <consortium name="RefSeq"/>
        </authorList>
    </citation>
    <scope>IDENTIFICATION</scope>
    <source>
        <tissue evidence="2">Blood</tissue>
    </source>
</reference>
<dbReference type="PANTHER" id="PTHR21580:SF3">
    <property type="entry name" value="OUTER DENSE FIBER PROTEIN 3-LIKE PROTEIN 1"/>
    <property type="match status" value="1"/>
</dbReference>
<dbReference type="AlphaFoldDB" id="A0AA97LK14"/>
<dbReference type="InterPro" id="IPR051291">
    <property type="entry name" value="CIMAP"/>
</dbReference>
<protein>
    <submittedName>
        <fullName evidence="2">Outer dense fiber protein 3-like protein 1</fullName>
    </submittedName>
</protein>
<dbReference type="KEGG" id="emc:129345203"/>
<dbReference type="Proteomes" id="UP001190640">
    <property type="component" value="Chromosome 18"/>
</dbReference>
<sequence>MATARWKSPKKMGYPHILPKLPAAASTGNRQYASISAKFKGPGPGKYGRQPCTGIKDHDFTKFAEPAFTMRVRSSERLISITESPGPCYYVDPSISYLGIWRPISYRMAKESKSTSEIPTPAPNEYYVEKIHPLEEPNAPAYTIGFRTRYWESSPYPAPNRYTLPATLGPQLPVKESAPCLSMASRACTWGHATDRVKGPGPAMHTLPHPDFYLHCQPSYSLSQRFSKSTKEYTPGPPHYNADQVTLHKPTAPRFSLGIRHSEYTLGTPTACIIKD</sequence>
<dbReference type="PANTHER" id="PTHR21580">
    <property type="entry name" value="SHIPPO-1-RELATED"/>
    <property type="match status" value="1"/>
</dbReference>
<accession>A0AA97LK14</accession>
<name>A0AA97LK14_EUBMA</name>
<evidence type="ECO:0000313" key="2">
    <source>
        <dbReference type="RefSeq" id="XP_054858185.1"/>
    </source>
</evidence>
<dbReference type="Pfam" id="PF07004">
    <property type="entry name" value="SHIPPO-rpt"/>
    <property type="match status" value="3"/>
</dbReference>
<organism evidence="1 2">
    <name type="scientific">Eublepharis macularius</name>
    <name type="common">Leopard gecko</name>
    <name type="synonym">Cyrtodactylus macularius</name>
    <dbReference type="NCBI Taxonomy" id="481883"/>
    <lineage>
        <taxon>Eukaryota</taxon>
        <taxon>Metazoa</taxon>
        <taxon>Chordata</taxon>
        <taxon>Craniata</taxon>
        <taxon>Vertebrata</taxon>
        <taxon>Euteleostomi</taxon>
        <taxon>Lepidosauria</taxon>
        <taxon>Squamata</taxon>
        <taxon>Bifurcata</taxon>
        <taxon>Gekkota</taxon>
        <taxon>Eublepharidae</taxon>
        <taxon>Eublepharinae</taxon>
        <taxon>Eublepharis</taxon>
    </lineage>
</organism>
<proteinExistence type="predicted"/>
<dbReference type="InterPro" id="IPR010736">
    <property type="entry name" value="SHIPPO-rpt"/>
</dbReference>
<keyword evidence="1" id="KW-1185">Reference proteome</keyword>
<dbReference type="CTD" id="161753"/>